<dbReference type="SMART" id="SM00726">
    <property type="entry name" value="UIM"/>
    <property type="match status" value="2"/>
</dbReference>
<dbReference type="SMART" id="SM00166">
    <property type="entry name" value="UBX"/>
    <property type="match status" value="1"/>
</dbReference>
<dbReference type="PANTHER" id="PTHR23322">
    <property type="entry name" value="FAS-ASSOCIATED PROTEIN"/>
    <property type="match status" value="1"/>
</dbReference>
<organism evidence="3 4">
    <name type="scientific">Flemingia macrophylla</name>
    <dbReference type="NCBI Taxonomy" id="520843"/>
    <lineage>
        <taxon>Eukaryota</taxon>
        <taxon>Viridiplantae</taxon>
        <taxon>Streptophyta</taxon>
        <taxon>Embryophyta</taxon>
        <taxon>Tracheophyta</taxon>
        <taxon>Spermatophyta</taxon>
        <taxon>Magnoliopsida</taxon>
        <taxon>eudicotyledons</taxon>
        <taxon>Gunneridae</taxon>
        <taxon>Pentapetalae</taxon>
        <taxon>rosids</taxon>
        <taxon>fabids</taxon>
        <taxon>Fabales</taxon>
        <taxon>Fabaceae</taxon>
        <taxon>Papilionoideae</taxon>
        <taxon>50 kb inversion clade</taxon>
        <taxon>NPAAA clade</taxon>
        <taxon>indigoferoid/millettioid clade</taxon>
        <taxon>Phaseoleae</taxon>
        <taxon>Flemingia</taxon>
    </lineage>
</organism>
<gene>
    <name evidence="3" type="ORF">Fmac_010349</name>
</gene>
<feature type="domain" description="UBX" evidence="2">
    <location>
        <begin position="272"/>
        <end position="352"/>
    </location>
</feature>
<comment type="caution">
    <text evidence="3">The sequence shown here is derived from an EMBL/GenBank/DDBJ whole genome shotgun (WGS) entry which is preliminary data.</text>
</comment>
<proteinExistence type="predicted"/>
<evidence type="ECO:0000313" key="3">
    <source>
        <dbReference type="EMBL" id="KAL2335903.1"/>
    </source>
</evidence>
<dbReference type="PANTHER" id="PTHR23322:SF55">
    <property type="entry name" value="PLANT UBX DOMAIN-CONTAINING PROTEIN 9"/>
    <property type="match status" value="1"/>
</dbReference>
<dbReference type="EMBL" id="JBGMDY010000004">
    <property type="protein sequence ID" value="KAL2335903.1"/>
    <property type="molecule type" value="Genomic_DNA"/>
</dbReference>
<dbReference type="SUPFAM" id="SSF54236">
    <property type="entry name" value="Ubiquitin-like"/>
    <property type="match status" value="1"/>
</dbReference>
<evidence type="ECO:0000259" key="2">
    <source>
        <dbReference type="PROSITE" id="PS50033"/>
    </source>
</evidence>
<evidence type="ECO:0000313" key="4">
    <source>
        <dbReference type="Proteomes" id="UP001603857"/>
    </source>
</evidence>
<dbReference type="Gene3D" id="3.10.20.90">
    <property type="entry name" value="Phosphatidylinositol 3-kinase Catalytic Subunit, Chain A, domain 1"/>
    <property type="match status" value="1"/>
</dbReference>
<dbReference type="InterPro" id="IPR003903">
    <property type="entry name" value="UIM_dom"/>
</dbReference>
<dbReference type="CDD" id="cd14351">
    <property type="entry name" value="UBA_Ubx1_like"/>
    <property type="match status" value="1"/>
</dbReference>
<protein>
    <recommendedName>
        <fullName evidence="2">UBX domain-containing protein</fullName>
    </recommendedName>
</protein>
<dbReference type="Pfam" id="PF14555">
    <property type="entry name" value="UBA_4"/>
    <property type="match status" value="1"/>
</dbReference>
<keyword evidence="1" id="KW-0833">Ubl conjugation pathway</keyword>
<dbReference type="InterPro" id="IPR001012">
    <property type="entry name" value="UBX_dom"/>
</dbReference>
<sequence length="359" mass="40267">MATPNAVAEFMLITGAPESVAVQKLVEHRGNLNDAIHHHFLQADRHILSGQGQNLAAAPLYHNAAPINQNLGISTFVNAVRTFRPSLLLDANYRRELRDLFRSRPPSLSSHPPEVRAWGPHYQSRLNTTGADMAGNYQNEYPLAQSNTSHDPDAEIDEAMLQAAIEASKMEGRGGSSREQADVLNVSSDGGLPQSHFQQEDDDLAHAISLSLETAELEKAIREHLVVEEKEGLEAHDLLDKGKKTNSHISQLEEMGKMLDKKEVRLSKEPPLCNEVITIVVRMPDGCRIKRRFLKTDKLEHLFDFIDTVRFQGKKPGTYRLVKSYPRCYYSINNCSSTFSEVGLSNDETLFLEWTEPQN</sequence>
<evidence type="ECO:0000256" key="1">
    <source>
        <dbReference type="ARBA" id="ARBA00022786"/>
    </source>
</evidence>
<dbReference type="PROSITE" id="PS50033">
    <property type="entry name" value="UBX"/>
    <property type="match status" value="1"/>
</dbReference>
<dbReference type="InterPro" id="IPR029071">
    <property type="entry name" value="Ubiquitin-like_domsf"/>
</dbReference>
<dbReference type="InterPro" id="IPR050730">
    <property type="entry name" value="UBX_domain-protein"/>
</dbReference>
<reference evidence="3 4" key="1">
    <citation type="submission" date="2024-08" db="EMBL/GenBank/DDBJ databases">
        <title>Insights into the chromosomal genome structure of Flemingia macrophylla.</title>
        <authorList>
            <person name="Ding Y."/>
            <person name="Zhao Y."/>
            <person name="Bi W."/>
            <person name="Wu M."/>
            <person name="Zhao G."/>
            <person name="Gong Y."/>
            <person name="Li W."/>
            <person name="Zhang P."/>
        </authorList>
    </citation>
    <scope>NUCLEOTIDE SEQUENCE [LARGE SCALE GENOMIC DNA]</scope>
    <source>
        <strain evidence="3">DYQJB</strain>
        <tissue evidence="3">Leaf</tissue>
    </source>
</reference>
<dbReference type="AlphaFoldDB" id="A0ABD1MJC6"/>
<dbReference type="Pfam" id="PF00789">
    <property type="entry name" value="UBX"/>
    <property type="match status" value="1"/>
</dbReference>
<dbReference type="CDD" id="cd01767">
    <property type="entry name" value="UBX"/>
    <property type="match status" value="1"/>
</dbReference>
<accession>A0ABD1MJC6</accession>
<keyword evidence="4" id="KW-1185">Reference proteome</keyword>
<dbReference type="Proteomes" id="UP001603857">
    <property type="component" value="Unassembled WGS sequence"/>
</dbReference>
<name>A0ABD1MJC6_9FABA</name>